<evidence type="ECO:0008006" key="8">
    <source>
        <dbReference type="Google" id="ProtNLM"/>
    </source>
</evidence>
<feature type="domain" description="Mur ligase central" evidence="5">
    <location>
        <begin position="31"/>
        <end position="71"/>
    </location>
</feature>
<dbReference type="SUPFAM" id="SSF53244">
    <property type="entry name" value="MurD-like peptide ligases, peptide-binding domain"/>
    <property type="match status" value="1"/>
</dbReference>
<keyword evidence="3" id="KW-0067">ATP-binding</keyword>
<feature type="non-terminal residue" evidence="6">
    <location>
        <position position="344"/>
    </location>
</feature>
<comment type="caution">
    <text evidence="6">The sequence shown here is derived from an EMBL/GenBank/DDBJ whole genome shotgun (WGS) entry which is preliminary data.</text>
</comment>
<dbReference type="Gene3D" id="3.90.190.20">
    <property type="entry name" value="Mur ligase, C-terminal domain"/>
    <property type="match status" value="1"/>
</dbReference>
<name>A0A2M7B8D9_9BACT</name>
<sequence length="344" mass="38227">MKQKMVKILQWLLKKLARWTIYRYQPTVIAITGSAGKTSTKEAIYAILRNYYKVRRASGNFNNEIGVPLTILGGWEEIGGIFFWPKVILRALICLLNPRKSAYPQILVLEYGADKPNDIKYLLEIARPKVGVVTAIGEIPVHIEFYQDRETLIRGKTRLIEQLPVSGYAVLNCDDPIVKAMETKTRGKIMTFGFSAGADVRVTNLEMNLDDGKPIGISFKIEYKGSITPFKIKGVLGRSHAYAAAAATYVGLISGLNLVQISESLLKNYKPAERRMNLVKGIKDTLIIDDSYNASPLSVREALVALGEIQNARRIAVLGDMLELGRYSPEAHEIIGALAKTRAD</sequence>
<evidence type="ECO:0000259" key="4">
    <source>
        <dbReference type="Pfam" id="PF02875"/>
    </source>
</evidence>
<feature type="domain" description="Mur ligase C-terminal" evidence="4">
    <location>
        <begin position="274"/>
        <end position="344"/>
    </location>
</feature>
<evidence type="ECO:0000259" key="5">
    <source>
        <dbReference type="Pfam" id="PF08245"/>
    </source>
</evidence>
<keyword evidence="2" id="KW-0547">Nucleotide-binding</keyword>
<dbReference type="PANTHER" id="PTHR43024">
    <property type="entry name" value="UDP-N-ACETYLMURAMOYL-TRIPEPTIDE--D-ALANYL-D-ALANINE LIGASE"/>
    <property type="match status" value="1"/>
</dbReference>
<keyword evidence="1" id="KW-0436">Ligase</keyword>
<dbReference type="SUPFAM" id="SSF53623">
    <property type="entry name" value="MurD-like peptide ligases, catalytic domain"/>
    <property type="match status" value="1"/>
</dbReference>
<dbReference type="GO" id="GO:0016881">
    <property type="term" value="F:acid-amino acid ligase activity"/>
    <property type="evidence" value="ECO:0007669"/>
    <property type="project" value="InterPro"/>
</dbReference>
<protein>
    <recommendedName>
        <fullName evidence="8">UDP-N-acetylmuramoyl-tripeptide--D-alanyl-D-alanine ligase</fullName>
    </recommendedName>
</protein>
<feature type="domain" description="Mur ligase central" evidence="5">
    <location>
        <begin position="104"/>
        <end position="250"/>
    </location>
</feature>
<dbReference type="InterPro" id="IPR013221">
    <property type="entry name" value="Mur_ligase_cen"/>
</dbReference>
<reference evidence="7" key="1">
    <citation type="submission" date="2017-09" db="EMBL/GenBank/DDBJ databases">
        <title>Depth-based differentiation of microbial function through sediment-hosted aquifers and enrichment of novel symbionts in the deep terrestrial subsurface.</title>
        <authorList>
            <person name="Probst A.J."/>
            <person name="Ladd B."/>
            <person name="Jarett J.K."/>
            <person name="Geller-Mcgrath D.E."/>
            <person name="Sieber C.M.K."/>
            <person name="Emerson J.B."/>
            <person name="Anantharaman K."/>
            <person name="Thomas B.C."/>
            <person name="Malmstrom R."/>
            <person name="Stieglmeier M."/>
            <person name="Klingl A."/>
            <person name="Woyke T."/>
            <person name="Ryan C.M."/>
            <person name="Banfield J.F."/>
        </authorList>
    </citation>
    <scope>NUCLEOTIDE SEQUENCE [LARGE SCALE GENOMIC DNA]</scope>
</reference>
<evidence type="ECO:0000313" key="7">
    <source>
        <dbReference type="Proteomes" id="UP000230131"/>
    </source>
</evidence>
<evidence type="ECO:0000256" key="1">
    <source>
        <dbReference type="ARBA" id="ARBA00022598"/>
    </source>
</evidence>
<dbReference type="Gene3D" id="3.40.1190.10">
    <property type="entry name" value="Mur-like, catalytic domain"/>
    <property type="match status" value="1"/>
</dbReference>
<proteinExistence type="predicted"/>
<dbReference type="InterPro" id="IPR036615">
    <property type="entry name" value="Mur_ligase_C_dom_sf"/>
</dbReference>
<dbReference type="InterPro" id="IPR004101">
    <property type="entry name" value="Mur_ligase_C"/>
</dbReference>
<gene>
    <name evidence="6" type="ORF">COS59_00220</name>
</gene>
<dbReference type="EMBL" id="PEVH01000006">
    <property type="protein sequence ID" value="PIU99353.1"/>
    <property type="molecule type" value="Genomic_DNA"/>
</dbReference>
<organism evidence="6 7">
    <name type="scientific">Candidatus Wolfebacteria bacterium CG03_land_8_20_14_0_80_36_15</name>
    <dbReference type="NCBI Taxonomy" id="1975067"/>
    <lineage>
        <taxon>Bacteria</taxon>
        <taxon>Candidatus Wolfeibacteriota</taxon>
    </lineage>
</organism>
<dbReference type="AlphaFoldDB" id="A0A2M7B8D9"/>
<evidence type="ECO:0000256" key="2">
    <source>
        <dbReference type="ARBA" id="ARBA00022741"/>
    </source>
</evidence>
<evidence type="ECO:0000313" key="6">
    <source>
        <dbReference type="EMBL" id="PIU99353.1"/>
    </source>
</evidence>
<dbReference type="Proteomes" id="UP000230131">
    <property type="component" value="Unassembled WGS sequence"/>
</dbReference>
<dbReference type="InterPro" id="IPR051046">
    <property type="entry name" value="MurCDEF_CellWall_CoF430Synth"/>
</dbReference>
<evidence type="ECO:0000256" key="3">
    <source>
        <dbReference type="ARBA" id="ARBA00022840"/>
    </source>
</evidence>
<accession>A0A2M7B8D9</accession>
<dbReference type="InterPro" id="IPR036565">
    <property type="entry name" value="Mur-like_cat_sf"/>
</dbReference>
<dbReference type="Pfam" id="PF02875">
    <property type="entry name" value="Mur_ligase_C"/>
    <property type="match status" value="1"/>
</dbReference>
<dbReference type="PANTHER" id="PTHR43024:SF1">
    <property type="entry name" value="UDP-N-ACETYLMURAMOYL-TRIPEPTIDE--D-ALANYL-D-ALANINE LIGASE"/>
    <property type="match status" value="1"/>
</dbReference>
<dbReference type="GO" id="GO:0005524">
    <property type="term" value="F:ATP binding"/>
    <property type="evidence" value="ECO:0007669"/>
    <property type="project" value="UniProtKB-KW"/>
</dbReference>
<dbReference type="Pfam" id="PF08245">
    <property type="entry name" value="Mur_ligase_M"/>
    <property type="match status" value="2"/>
</dbReference>